<dbReference type="Pfam" id="PF08240">
    <property type="entry name" value="ADH_N"/>
    <property type="match status" value="1"/>
</dbReference>
<dbReference type="EMBL" id="HBUF01346757">
    <property type="protein sequence ID" value="CAG6710189.1"/>
    <property type="molecule type" value="Transcribed_RNA"/>
</dbReference>
<dbReference type="Gene3D" id="3.90.180.10">
    <property type="entry name" value="Medium-chain alcohol dehydrogenases, catalytic domain"/>
    <property type="match status" value="1"/>
</dbReference>
<dbReference type="InterPro" id="IPR020843">
    <property type="entry name" value="ER"/>
</dbReference>
<dbReference type="SUPFAM" id="SSF51735">
    <property type="entry name" value="NAD(P)-binding Rossmann-fold domains"/>
    <property type="match status" value="1"/>
</dbReference>
<sequence>MSVAPFLQGFAKILRTHSKLCCRKFSVGSVCNDKIRSALLTEVNKPLEIKEESPVPLKEGQVRIDIQCCALNTSDLFLWNGSGESKPTLPLVPGFEFSGTIVEIADSKSSSAENEADDDDDSDVLQVGDKVLALNKELLHGFSDQCVLHRDDVFKVPEKMTFEHAASLADSYSTAHIVFSRHAKLKEKQTVLVTAAGGGLGIAAVDMATKIYKAKVIGVCNSEDKTDLIRQKGAWAALTFTNEKSLVKKVLEVSGGKYANVVFEAVGGEVFKAAMHCVGHEGKLIVAGFSSKVIPEVYMGELLQLPSISLIGVSLGNYRKHAPRIYRNVVKNVIKLYEEQNLVPHICDRFPLERVNEALTLLDSGSTSGKIVINIKQ</sequence>
<dbReference type="InterPro" id="IPR036291">
    <property type="entry name" value="NAD(P)-bd_dom_sf"/>
</dbReference>
<dbReference type="EMBL" id="HBUF01346762">
    <property type="protein sequence ID" value="CAG6710205.1"/>
    <property type="molecule type" value="Transcribed_RNA"/>
</dbReference>
<evidence type="ECO:0000259" key="1">
    <source>
        <dbReference type="SMART" id="SM00829"/>
    </source>
</evidence>
<dbReference type="PANTHER" id="PTHR43677:SF4">
    <property type="entry name" value="QUINONE OXIDOREDUCTASE-LIKE PROTEIN 2"/>
    <property type="match status" value="1"/>
</dbReference>
<name>A0A8D8USK3_9HEMI</name>
<proteinExistence type="predicted"/>
<dbReference type="AlphaFoldDB" id="A0A8D8USK3"/>
<dbReference type="InterPro" id="IPR013154">
    <property type="entry name" value="ADH-like_N"/>
</dbReference>
<dbReference type="Gene3D" id="3.40.50.720">
    <property type="entry name" value="NAD(P)-binding Rossmann-like Domain"/>
    <property type="match status" value="1"/>
</dbReference>
<dbReference type="SMART" id="SM00829">
    <property type="entry name" value="PKS_ER"/>
    <property type="match status" value="1"/>
</dbReference>
<dbReference type="InterPro" id="IPR011032">
    <property type="entry name" value="GroES-like_sf"/>
</dbReference>
<dbReference type="SUPFAM" id="SSF50129">
    <property type="entry name" value="GroES-like"/>
    <property type="match status" value="1"/>
</dbReference>
<reference evidence="2" key="1">
    <citation type="submission" date="2021-05" db="EMBL/GenBank/DDBJ databases">
        <authorList>
            <person name="Alioto T."/>
            <person name="Alioto T."/>
            <person name="Gomez Garrido J."/>
        </authorList>
    </citation>
    <scope>NUCLEOTIDE SEQUENCE</scope>
</reference>
<dbReference type="EMBL" id="HBUF01346760">
    <property type="protein sequence ID" value="CAG6710198.1"/>
    <property type="molecule type" value="Transcribed_RNA"/>
</dbReference>
<evidence type="ECO:0000313" key="2">
    <source>
        <dbReference type="EMBL" id="CAG6710205.1"/>
    </source>
</evidence>
<feature type="domain" description="Enoyl reductase (ER)" evidence="1">
    <location>
        <begin position="42"/>
        <end position="373"/>
    </location>
</feature>
<dbReference type="PANTHER" id="PTHR43677">
    <property type="entry name" value="SHORT-CHAIN DEHYDROGENASE/REDUCTASE"/>
    <property type="match status" value="1"/>
</dbReference>
<dbReference type="InterPro" id="IPR013149">
    <property type="entry name" value="ADH-like_C"/>
</dbReference>
<dbReference type="Pfam" id="PF00107">
    <property type="entry name" value="ADH_zinc_N"/>
    <property type="match status" value="1"/>
</dbReference>
<dbReference type="GO" id="GO:0016491">
    <property type="term" value="F:oxidoreductase activity"/>
    <property type="evidence" value="ECO:0007669"/>
    <property type="project" value="InterPro"/>
</dbReference>
<dbReference type="GO" id="GO:0005739">
    <property type="term" value="C:mitochondrion"/>
    <property type="evidence" value="ECO:0007669"/>
    <property type="project" value="TreeGrafter"/>
</dbReference>
<accession>A0A8D8USK3</accession>
<protein>
    <submittedName>
        <fullName evidence="2">Quinone oxidoreductase-like protein 2 homolog</fullName>
    </submittedName>
</protein>
<organism evidence="2">
    <name type="scientific">Cacopsylla melanoneura</name>
    <dbReference type="NCBI Taxonomy" id="428564"/>
    <lineage>
        <taxon>Eukaryota</taxon>
        <taxon>Metazoa</taxon>
        <taxon>Ecdysozoa</taxon>
        <taxon>Arthropoda</taxon>
        <taxon>Hexapoda</taxon>
        <taxon>Insecta</taxon>
        <taxon>Pterygota</taxon>
        <taxon>Neoptera</taxon>
        <taxon>Paraneoptera</taxon>
        <taxon>Hemiptera</taxon>
        <taxon>Sternorrhyncha</taxon>
        <taxon>Psylloidea</taxon>
        <taxon>Psyllidae</taxon>
        <taxon>Psyllinae</taxon>
        <taxon>Cacopsylla</taxon>
    </lineage>
</organism>
<dbReference type="InterPro" id="IPR051397">
    <property type="entry name" value="Zn-ADH-like_protein"/>
</dbReference>